<accession>A0ABR9TU56</accession>
<dbReference type="RefSeq" id="WP_194041052.1">
    <property type="nucleotide sequence ID" value="NZ_JADEXF010000053.1"/>
</dbReference>
<gene>
    <name evidence="1" type="ORF">IQ229_02695</name>
</gene>
<name>A0ABR9TU56_9NOSO</name>
<evidence type="ECO:0000313" key="2">
    <source>
        <dbReference type="Proteomes" id="UP000647836"/>
    </source>
</evidence>
<evidence type="ECO:0000313" key="1">
    <source>
        <dbReference type="EMBL" id="MBE9103889.1"/>
    </source>
</evidence>
<keyword evidence="2" id="KW-1185">Reference proteome</keyword>
<dbReference type="Proteomes" id="UP000647836">
    <property type="component" value="Unassembled WGS sequence"/>
</dbReference>
<proteinExistence type="predicted"/>
<protein>
    <submittedName>
        <fullName evidence="1">Uncharacterized protein</fullName>
    </submittedName>
</protein>
<sequence length="147" mass="16922">MTSSFLFLNVGILANRKGNNKVVKYAERCIFSEEEYLEAFHSIYEGLTPGHKAILDKLYQHCYFMKDNRRLRTWELSEAAEYDGDSPGQIGHLGASFCNFFGVKDDEFGQPALAIVNWFADETNGYWYIGLIPEAARAFKRFRLETI</sequence>
<reference evidence="1 2" key="1">
    <citation type="submission" date="2020-10" db="EMBL/GenBank/DDBJ databases">
        <authorList>
            <person name="Castelo-Branco R."/>
            <person name="Eusebio N."/>
            <person name="Adriana R."/>
            <person name="Vieira A."/>
            <person name="Brugerolle De Fraissinette N."/>
            <person name="Rezende De Castro R."/>
            <person name="Schneider M.P."/>
            <person name="Vasconcelos V."/>
            <person name="Leao P.N."/>
        </authorList>
    </citation>
    <scope>NUCLEOTIDE SEQUENCE [LARGE SCALE GENOMIC DNA]</scope>
    <source>
        <strain evidence="1 2">LEGE 07299</strain>
    </source>
</reference>
<comment type="caution">
    <text evidence="1">The sequence shown here is derived from an EMBL/GenBank/DDBJ whole genome shotgun (WGS) entry which is preliminary data.</text>
</comment>
<dbReference type="EMBL" id="JADEXF010000053">
    <property type="protein sequence ID" value="MBE9103889.1"/>
    <property type="molecule type" value="Genomic_DNA"/>
</dbReference>
<organism evidence="1 2">
    <name type="scientific">Nostoc cf. edaphicum LEGE 07299</name>
    <dbReference type="NCBI Taxonomy" id="2777974"/>
    <lineage>
        <taxon>Bacteria</taxon>
        <taxon>Bacillati</taxon>
        <taxon>Cyanobacteriota</taxon>
        <taxon>Cyanophyceae</taxon>
        <taxon>Nostocales</taxon>
        <taxon>Nostocaceae</taxon>
        <taxon>Nostoc</taxon>
    </lineage>
</organism>